<dbReference type="VEuPathDB" id="CryptoDB:Vbra_274"/>
<organism evidence="3 4">
    <name type="scientific">Vitrella brassicaformis (strain CCMP3155)</name>
    <dbReference type="NCBI Taxonomy" id="1169540"/>
    <lineage>
        <taxon>Eukaryota</taxon>
        <taxon>Sar</taxon>
        <taxon>Alveolata</taxon>
        <taxon>Colpodellida</taxon>
        <taxon>Vitrellaceae</taxon>
        <taxon>Vitrella</taxon>
    </lineage>
</organism>
<dbReference type="EMBL" id="CDMY01000591">
    <property type="protein sequence ID" value="CEM24775.1"/>
    <property type="molecule type" value="Genomic_DNA"/>
</dbReference>
<accession>A0A0G4G7Y7</accession>
<evidence type="ECO:0000259" key="2">
    <source>
        <dbReference type="Pfam" id="PF07534"/>
    </source>
</evidence>
<feature type="region of interest" description="Disordered" evidence="1">
    <location>
        <begin position="1"/>
        <end position="43"/>
    </location>
</feature>
<feature type="compositionally biased region" description="Low complexity" evidence="1">
    <location>
        <begin position="210"/>
        <end position="220"/>
    </location>
</feature>
<evidence type="ECO:0000313" key="3">
    <source>
        <dbReference type="EMBL" id="CEM24775.1"/>
    </source>
</evidence>
<keyword evidence="4" id="KW-1185">Reference proteome</keyword>
<gene>
    <name evidence="3" type="ORF">Vbra_274</name>
</gene>
<dbReference type="InParanoid" id="A0A0G4G7Y7"/>
<dbReference type="Pfam" id="PF07534">
    <property type="entry name" value="TLD"/>
    <property type="match status" value="1"/>
</dbReference>
<feature type="domain" description="TLDc" evidence="2">
    <location>
        <begin position="374"/>
        <end position="542"/>
    </location>
</feature>
<sequence length="545" mass="59224">MSAAAAAAASGSSKKRKDNDSRAADDEAVVPSRLHGVTTGSEDADDLVKQAAGGVDAFRQITRTAAASAEKEIEVISSEIKQLITANGGTIEPQQKDGRMRLNVGGTVFSIPVKRLLLPKMKTTYLSTLLLHFTDQLPKDANQLPFLEMHPAYFKWLRDHLALLESPHLDEISLHSPEAADPSYAEYHRLFMRTLGGAIEIGIEEQPQATGTSAAAAASAAGGGAEEANVEMADAGGGAEGEGGGNDSVEEAFRQIDECMSSYRRVLEALRAKKRHIEAFLTAMRPFVKGNSSDEDIELMTLTVFDDKVSVLRRTIAPLGPTHALVKRFDPTQWPDQEAHQASLRFLQLIVDFARRLYVMPANRSIPPVPADSTIIQTADEWLAVMRMTDKRIAVAPSLPYKSSRDTFGYPSFLDNVAGKSGLLFALRDGDTHRFGCFIDGQITPPADPTETNTYKAPVFFFPLSGAYNWPTKIELPKEAQEVEVAGTEGAPGPAADLSSCQQWIKRQHLSDGYNGVINSNDNGTLAQDINFTCTEMEVWQLVSG</sequence>
<reference evidence="3 4" key="1">
    <citation type="submission" date="2014-11" db="EMBL/GenBank/DDBJ databases">
        <authorList>
            <person name="Zhu J."/>
            <person name="Qi W."/>
            <person name="Song R."/>
        </authorList>
    </citation>
    <scope>NUCLEOTIDE SEQUENCE [LARGE SCALE GENOMIC DNA]</scope>
</reference>
<dbReference type="InterPro" id="IPR011333">
    <property type="entry name" value="SKP1/BTB/POZ_sf"/>
</dbReference>
<evidence type="ECO:0000256" key="1">
    <source>
        <dbReference type="SAM" id="MobiDB-lite"/>
    </source>
</evidence>
<feature type="compositionally biased region" description="Low complexity" evidence="1">
    <location>
        <begin position="1"/>
        <end position="12"/>
    </location>
</feature>
<dbReference type="Proteomes" id="UP000041254">
    <property type="component" value="Unassembled WGS sequence"/>
</dbReference>
<dbReference type="SUPFAM" id="SSF54695">
    <property type="entry name" value="POZ domain"/>
    <property type="match status" value="1"/>
</dbReference>
<feature type="region of interest" description="Disordered" evidence="1">
    <location>
        <begin position="210"/>
        <end position="229"/>
    </location>
</feature>
<dbReference type="AlphaFoldDB" id="A0A0G4G7Y7"/>
<dbReference type="PhylomeDB" id="A0A0G4G7Y7"/>
<evidence type="ECO:0000313" key="4">
    <source>
        <dbReference type="Proteomes" id="UP000041254"/>
    </source>
</evidence>
<name>A0A0G4G7Y7_VITBC</name>
<dbReference type="InterPro" id="IPR006571">
    <property type="entry name" value="TLDc_dom"/>
</dbReference>
<protein>
    <recommendedName>
        <fullName evidence="2">TLDc domain-containing protein</fullName>
    </recommendedName>
</protein>
<proteinExistence type="predicted"/>